<name>A0AAD2FQA1_9STRA</name>
<reference evidence="2" key="1">
    <citation type="submission" date="2023-08" db="EMBL/GenBank/DDBJ databases">
        <authorList>
            <person name="Audoor S."/>
            <person name="Bilcke G."/>
        </authorList>
    </citation>
    <scope>NUCLEOTIDE SEQUENCE</scope>
</reference>
<evidence type="ECO:0000313" key="2">
    <source>
        <dbReference type="EMBL" id="CAJ1949245.1"/>
    </source>
</evidence>
<accession>A0AAD2FQA1</accession>
<gene>
    <name evidence="2" type="ORF">CYCCA115_LOCUS11997</name>
</gene>
<evidence type="ECO:0000256" key="1">
    <source>
        <dbReference type="SAM" id="SignalP"/>
    </source>
</evidence>
<feature type="signal peptide" evidence="1">
    <location>
        <begin position="1"/>
        <end position="22"/>
    </location>
</feature>
<evidence type="ECO:0000313" key="3">
    <source>
        <dbReference type="Proteomes" id="UP001295423"/>
    </source>
</evidence>
<comment type="caution">
    <text evidence="2">The sequence shown here is derived from an EMBL/GenBank/DDBJ whole genome shotgun (WGS) entry which is preliminary data.</text>
</comment>
<keyword evidence="3" id="KW-1185">Reference proteome</keyword>
<feature type="chain" id="PRO_5042217332" description="Alkaline phosphatase" evidence="1">
    <location>
        <begin position="23"/>
        <end position="241"/>
    </location>
</feature>
<dbReference type="EMBL" id="CAKOGP040001758">
    <property type="protein sequence ID" value="CAJ1949245.1"/>
    <property type="molecule type" value="Genomic_DNA"/>
</dbReference>
<protein>
    <recommendedName>
        <fullName evidence="4">Alkaline phosphatase</fullName>
    </recommendedName>
</protein>
<sequence>MKSFYLILLIGALLVSWKIKSSERPSDDLVPDDHLVRHERGLVEAAFDYSASPSTQATKKCALINAVVNETATESEEQTWVVDTAIPTRARRYYNMEGYDTVFVCGNAVGKSNETDSTSYRYMGCSVADLTGAVANPSVVNWSSTDPDTTVTDALSTRLYNAFEQSMASLPSSIEGIDLLDTCQYLDKKLLFVTDEFEMLIENALEETGLKANIQNRGYILDAVSHWNTGSYVGTYISSVS</sequence>
<keyword evidence="1" id="KW-0732">Signal</keyword>
<dbReference type="AlphaFoldDB" id="A0AAD2FQA1"/>
<organism evidence="2 3">
    <name type="scientific">Cylindrotheca closterium</name>
    <dbReference type="NCBI Taxonomy" id="2856"/>
    <lineage>
        <taxon>Eukaryota</taxon>
        <taxon>Sar</taxon>
        <taxon>Stramenopiles</taxon>
        <taxon>Ochrophyta</taxon>
        <taxon>Bacillariophyta</taxon>
        <taxon>Bacillariophyceae</taxon>
        <taxon>Bacillariophycidae</taxon>
        <taxon>Bacillariales</taxon>
        <taxon>Bacillariaceae</taxon>
        <taxon>Cylindrotheca</taxon>
    </lineage>
</organism>
<proteinExistence type="predicted"/>
<dbReference type="Proteomes" id="UP001295423">
    <property type="component" value="Unassembled WGS sequence"/>
</dbReference>
<evidence type="ECO:0008006" key="4">
    <source>
        <dbReference type="Google" id="ProtNLM"/>
    </source>
</evidence>